<evidence type="ECO:0000313" key="1">
    <source>
        <dbReference type="Proteomes" id="UP000036681"/>
    </source>
</evidence>
<dbReference type="AlphaFoldDB" id="A0A0M3IR03"/>
<proteinExistence type="predicted"/>
<keyword evidence="1" id="KW-1185">Reference proteome</keyword>
<name>A0A0M3IR03_ASCLU</name>
<reference evidence="2" key="1">
    <citation type="submission" date="2017-02" db="UniProtKB">
        <authorList>
            <consortium name="WormBaseParasite"/>
        </authorList>
    </citation>
    <scope>IDENTIFICATION</scope>
</reference>
<dbReference type="Proteomes" id="UP000036681">
    <property type="component" value="Unplaced"/>
</dbReference>
<dbReference type="WBParaSite" id="ALUE_0002118101-mRNA-1">
    <property type="protein sequence ID" value="ALUE_0002118101-mRNA-1"/>
    <property type="gene ID" value="ALUE_0002118101"/>
</dbReference>
<accession>A0A0M3IR03</accession>
<sequence>MFQRMISATWSITVTLRLLSNIISRISNCLFIATKT</sequence>
<organism evidence="1 2">
    <name type="scientific">Ascaris lumbricoides</name>
    <name type="common">Giant roundworm</name>
    <dbReference type="NCBI Taxonomy" id="6252"/>
    <lineage>
        <taxon>Eukaryota</taxon>
        <taxon>Metazoa</taxon>
        <taxon>Ecdysozoa</taxon>
        <taxon>Nematoda</taxon>
        <taxon>Chromadorea</taxon>
        <taxon>Rhabditida</taxon>
        <taxon>Spirurina</taxon>
        <taxon>Ascaridomorpha</taxon>
        <taxon>Ascaridoidea</taxon>
        <taxon>Ascarididae</taxon>
        <taxon>Ascaris</taxon>
    </lineage>
</organism>
<evidence type="ECO:0000313" key="2">
    <source>
        <dbReference type="WBParaSite" id="ALUE_0002118101-mRNA-1"/>
    </source>
</evidence>
<protein>
    <submittedName>
        <fullName evidence="2">Uncharacterized protein</fullName>
    </submittedName>
</protein>